<organism evidence="1 2">
    <name type="scientific">Lasiosphaeria miniovina</name>
    <dbReference type="NCBI Taxonomy" id="1954250"/>
    <lineage>
        <taxon>Eukaryota</taxon>
        <taxon>Fungi</taxon>
        <taxon>Dikarya</taxon>
        <taxon>Ascomycota</taxon>
        <taxon>Pezizomycotina</taxon>
        <taxon>Sordariomycetes</taxon>
        <taxon>Sordariomycetidae</taxon>
        <taxon>Sordariales</taxon>
        <taxon>Lasiosphaeriaceae</taxon>
        <taxon>Lasiosphaeria</taxon>
    </lineage>
</organism>
<evidence type="ECO:0000313" key="2">
    <source>
        <dbReference type="Proteomes" id="UP001172101"/>
    </source>
</evidence>
<name>A0AA40AKW8_9PEZI</name>
<evidence type="ECO:0000313" key="1">
    <source>
        <dbReference type="EMBL" id="KAK0717730.1"/>
    </source>
</evidence>
<proteinExistence type="predicted"/>
<reference evidence="1" key="1">
    <citation type="submission" date="2023-06" db="EMBL/GenBank/DDBJ databases">
        <title>Genome-scale phylogeny and comparative genomics of the fungal order Sordariales.</title>
        <authorList>
            <consortium name="Lawrence Berkeley National Laboratory"/>
            <person name="Hensen N."/>
            <person name="Bonometti L."/>
            <person name="Westerberg I."/>
            <person name="Brannstrom I.O."/>
            <person name="Guillou S."/>
            <person name="Cros-Aarteil S."/>
            <person name="Calhoun S."/>
            <person name="Haridas S."/>
            <person name="Kuo A."/>
            <person name="Mondo S."/>
            <person name="Pangilinan J."/>
            <person name="Riley R."/>
            <person name="LaButti K."/>
            <person name="Andreopoulos B."/>
            <person name="Lipzen A."/>
            <person name="Chen C."/>
            <person name="Yanf M."/>
            <person name="Daum C."/>
            <person name="Ng V."/>
            <person name="Clum A."/>
            <person name="Steindorff A."/>
            <person name="Ohm R."/>
            <person name="Martin F."/>
            <person name="Silar P."/>
            <person name="Natvig D."/>
            <person name="Lalanne C."/>
            <person name="Gautier V."/>
            <person name="Ament-velasquez S.L."/>
            <person name="Kruys A."/>
            <person name="Hutchinson M.I."/>
            <person name="Powell A.J."/>
            <person name="Barry K."/>
            <person name="Miller A.N."/>
            <person name="Grigoriev I.V."/>
            <person name="Debuchy R."/>
            <person name="Gladieux P."/>
            <person name="Thoren M.H."/>
            <person name="Johannesson H."/>
        </authorList>
    </citation>
    <scope>NUCLEOTIDE SEQUENCE</scope>
    <source>
        <strain evidence="1">SMH2392-1A</strain>
    </source>
</reference>
<protein>
    <submittedName>
        <fullName evidence="1">Uncharacterized protein</fullName>
    </submittedName>
</protein>
<comment type="caution">
    <text evidence="1">The sequence shown here is derived from an EMBL/GenBank/DDBJ whole genome shotgun (WGS) entry which is preliminary data.</text>
</comment>
<keyword evidence="2" id="KW-1185">Reference proteome</keyword>
<dbReference type="GeneID" id="85317540"/>
<dbReference type="EMBL" id="JAUIRO010000004">
    <property type="protein sequence ID" value="KAK0717730.1"/>
    <property type="molecule type" value="Genomic_DNA"/>
</dbReference>
<dbReference type="RefSeq" id="XP_060296523.1">
    <property type="nucleotide sequence ID" value="XM_060434270.1"/>
</dbReference>
<dbReference type="Proteomes" id="UP001172101">
    <property type="component" value="Unassembled WGS sequence"/>
</dbReference>
<accession>A0AA40AKW8</accession>
<dbReference type="AlphaFoldDB" id="A0AA40AKW8"/>
<gene>
    <name evidence="1" type="ORF">B0T26DRAFT_302971</name>
</gene>
<sequence length="174" mass="19727">MQVKGTRERQEARGSEAKRGVCGDDVCFYIKGVVGCWRWKRHNTGVGCECAEKRGRDALRTGKLENFSVVWPWGRRSDVECWAGLPCMRQQELVTSGLQNCRFETDKFFVIFRGQAKLPATSSHGFSGRRRPTKVTKKKVGLCQPTRVRTVGRRACEQATKILMGLQIGFDLVR</sequence>